<name>A0ABR3IT36_9AGAR</name>
<feature type="compositionally biased region" description="Basic and acidic residues" evidence="1">
    <location>
        <begin position="625"/>
        <end position="634"/>
    </location>
</feature>
<comment type="caution">
    <text evidence="3">The sequence shown here is derived from an EMBL/GenBank/DDBJ whole genome shotgun (WGS) entry which is preliminary data.</text>
</comment>
<evidence type="ECO:0000256" key="1">
    <source>
        <dbReference type="SAM" id="MobiDB-lite"/>
    </source>
</evidence>
<feature type="chain" id="PRO_5046027642" evidence="2">
    <location>
        <begin position="26"/>
        <end position="647"/>
    </location>
</feature>
<keyword evidence="2" id="KW-0732">Signal</keyword>
<evidence type="ECO:0000313" key="4">
    <source>
        <dbReference type="Proteomes" id="UP001556367"/>
    </source>
</evidence>
<protein>
    <submittedName>
        <fullName evidence="3">Uncharacterized protein</fullName>
    </submittedName>
</protein>
<gene>
    <name evidence="3" type="ORF">HGRIS_012693</name>
</gene>
<feature type="region of interest" description="Disordered" evidence="1">
    <location>
        <begin position="475"/>
        <end position="515"/>
    </location>
</feature>
<evidence type="ECO:0000313" key="3">
    <source>
        <dbReference type="EMBL" id="KAL0946476.1"/>
    </source>
</evidence>
<accession>A0ABR3IT36</accession>
<organism evidence="3 4">
    <name type="scientific">Hohenbuehelia grisea</name>
    <dbReference type="NCBI Taxonomy" id="104357"/>
    <lineage>
        <taxon>Eukaryota</taxon>
        <taxon>Fungi</taxon>
        <taxon>Dikarya</taxon>
        <taxon>Basidiomycota</taxon>
        <taxon>Agaricomycotina</taxon>
        <taxon>Agaricomycetes</taxon>
        <taxon>Agaricomycetidae</taxon>
        <taxon>Agaricales</taxon>
        <taxon>Pleurotineae</taxon>
        <taxon>Pleurotaceae</taxon>
        <taxon>Hohenbuehelia</taxon>
    </lineage>
</organism>
<feature type="signal peptide" evidence="2">
    <location>
        <begin position="1"/>
        <end position="25"/>
    </location>
</feature>
<proteinExistence type="predicted"/>
<sequence length="647" mass="69436">MSQGMKLAFALAIVAAGLISGRTLANDWSKACFDGECAYDLISEEQSGTIKFVGAPNAIADITPAAGWVVLDCDANAAAQEIRLVCKSDNTEEAGCDHLFRGDGPEHKYVRLPEHCSSMPFARIAKHRVADNQDIPGHVQHKISRRDGIAPQVFVVNIDQDFSKVEESKYGKVIVAMAGIGFPGIETNFAIPEGIEKEEVAQNFVTSVSETIQLNVRAYQSEYYVTSPDGMLRPIKKKPTEELQQKNSTVIKWGRENPPFTQELKTKMDGCKSKSGNVNFHGEVTASLDSKIFGTIKFGAAAVADAKAGQFLAFMGFGGGFTANFEHTVKLEVGLVGEVKKPFTIMEPTAIPHAGLDLKQAGFMFGIEGEMALKAQAGFELSATVKYGVDNAEFTFPSSVKVVPKAPTSSFDIKLAGANKVTAEVSVTPKFLIGIEALFGNVAKANGFVGFEFKLEAKAAGGADKEETVQKVNAGSLGAARPGSPKKSTAKALPAAKAKAKAPVPAKATKKAPVKKSSPKWRRDLAIAQAEEAAEAEQAGVCAGLTFSFDAHVGAEASWFKIFKQDMKSSLWKYEQPIYRSKDCPADEKSSSWFKKREISSSLVEAASPISLSGFSCPISDQFKERKSVAKDSGVKASGSKWIDKLK</sequence>
<dbReference type="EMBL" id="JASNQZ010000015">
    <property type="protein sequence ID" value="KAL0946476.1"/>
    <property type="molecule type" value="Genomic_DNA"/>
</dbReference>
<keyword evidence="4" id="KW-1185">Reference proteome</keyword>
<feature type="region of interest" description="Disordered" evidence="1">
    <location>
        <begin position="625"/>
        <end position="647"/>
    </location>
</feature>
<evidence type="ECO:0000256" key="2">
    <source>
        <dbReference type="SAM" id="SignalP"/>
    </source>
</evidence>
<reference evidence="4" key="1">
    <citation type="submission" date="2024-06" db="EMBL/GenBank/DDBJ databases">
        <title>Multi-omics analyses provide insights into the biosynthesis of the anticancer antibiotic pleurotin in Hohenbuehelia grisea.</title>
        <authorList>
            <person name="Weaver J.A."/>
            <person name="Alberti F."/>
        </authorList>
    </citation>
    <scope>NUCLEOTIDE SEQUENCE [LARGE SCALE GENOMIC DNA]</scope>
    <source>
        <strain evidence="4">T-177</strain>
    </source>
</reference>
<dbReference type="Proteomes" id="UP001556367">
    <property type="component" value="Unassembled WGS sequence"/>
</dbReference>
<feature type="compositionally biased region" description="Low complexity" evidence="1">
    <location>
        <begin position="485"/>
        <end position="507"/>
    </location>
</feature>